<dbReference type="GO" id="GO:0009986">
    <property type="term" value="C:cell surface"/>
    <property type="evidence" value="ECO:0007669"/>
    <property type="project" value="TreeGrafter"/>
</dbReference>
<dbReference type="PANTHER" id="PTHR14949:SF53">
    <property type="entry name" value="VON WILLEBRAND FACTOR D AND EGF DOMAIN-CONTAINING PROTEIN"/>
    <property type="match status" value="1"/>
</dbReference>
<feature type="signal peptide" evidence="3">
    <location>
        <begin position="1"/>
        <end position="18"/>
    </location>
</feature>
<dbReference type="InterPro" id="IPR057885">
    <property type="entry name" value="Ig_VWDE"/>
</dbReference>
<dbReference type="STRING" id="9009.A0A226MQ40"/>
<name>A0A226MQ40_CALSU</name>
<evidence type="ECO:0000313" key="6">
    <source>
        <dbReference type="EMBL" id="OXB57368.1"/>
    </source>
</evidence>
<keyword evidence="2" id="KW-1015">Disulfide bond</keyword>
<dbReference type="Pfam" id="PF25776">
    <property type="entry name" value="Ig_VWDE"/>
    <property type="match status" value="1"/>
</dbReference>
<feature type="domain" description="VWDE-like Ig-like" evidence="5">
    <location>
        <begin position="238"/>
        <end position="314"/>
    </location>
</feature>
<accession>A0A226MQ40</accession>
<protein>
    <recommendedName>
        <fullName evidence="8">VWFD domain-containing protein</fullName>
    </recommendedName>
</protein>
<evidence type="ECO:0000256" key="1">
    <source>
        <dbReference type="ARBA" id="ARBA00022729"/>
    </source>
</evidence>
<evidence type="ECO:0000313" key="7">
    <source>
        <dbReference type="Proteomes" id="UP000198323"/>
    </source>
</evidence>
<proteinExistence type="predicted"/>
<evidence type="ECO:0000259" key="4">
    <source>
        <dbReference type="Pfam" id="PF23283"/>
    </source>
</evidence>
<dbReference type="InterPro" id="IPR057774">
    <property type="entry name" value="D8C_UMOD/GP2/OIT3-like"/>
</dbReference>
<evidence type="ECO:0008006" key="8">
    <source>
        <dbReference type="Google" id="ProtNLM"/>
    </source>
</evidence>
<comment type="caution">
    <text evidence="6">The sequence shown here is derived from an EMBL/GenBank/DDBJ whole genome shotgun (WGS) entry which is preliminary data.</text>
</comment>
<dbReference type="InterPro" id="IPR050969">
    <property type="entry name" value="Dev_Signal_Modulators"/>
</dbReference>
<feature type="domain" description="UMOD/GP2/OIT3-like D8C" evidence="4">
    <location>
        <begin position="70"/>
        <end position="163"/>
    </location>
</feature>
<dbReference type="Proteomes" id="UP000198323">
    <property type="component" value="Unassembled WGS sequence"/>
</dbReference>
<dbReference type="PANTHER" id="PTHR14949">
    <property type="entry name" value="EGF-LIKE-DOMAIN, MULTIPLE 7, 8"/>
    <property type="match status" value="1"/>
</dbReference>
<feature type="chain" id="PRO_5013347928" description="VWFD domain-containing protein" evidence="3">
    <location>
        <begin position="19"/>
        <end position="315"/>
    </location>
</feature>
<keyword evidence="7" id="KW-1185">Reference proteome</keyword>
<organism evidence="6 7">
    <name type="scientific">Callipepla squamata</name>
    <name type="common">Scaled quail</name>
    <dbReference type="NCBI Taxonomy" id="9009"/>
    <lineage>
        <taxon>Eukaryota</taxon>
        <taxon>Metazoa</taxon>
        <taxon>Chordata</taxon>
        <taxon>Craniata</taxon>
        <taxon>Vertebrata</taxon>
        <taxon>Euteleostomi</taxon>
        <taxon>Archelosauria</taxon>
        <taxon>Archosauria</taxon>
        <taxon>Dinosauria</taxon>
        <taxon>Saurischia</taxon>
        <taxon>Theropoda</taxon>
        <taxon>Coelurosauria</taxon>
        <taxon>Aves</taxon>
        <taxon>Neognathae</taxon>
        <taxon>Galloanserae</taxon>
        <taxon>Galliformes</taxon>
        <taxon>Odontophoridae</taxon>
        <taxon>Callipepla</taxon>
    </lineage>
</organism>
<reference evidence="6 7" key="1">
    <citation type="submission" date="2016-07" db="EMBL/GenBank/DDBJ databases">
        <title>Disparate Historic Effective Population Sizes Predicted by Modern Levels of Genome Diversity for the Scaled Quail (Callipepla squamata) and the Northern Bobwhite (Colinus virginianus): Inferences from First and Second Generation Draft Genome Assemblies for Sympatric New World Quail.</title>
        <authorList>
            <person name="Oldeschulte D.L."/>
            <person name="Halley Y.A."/>
            <person name="Bhattarai E.K."/>
            <person name="Brashear W.A."/>
            <person name="Hill J."/>
            <person name="Metz R.P."/>
            <person name="Johnson C.D."/>
            <person name="Rollins D."/>
            <person name="Peterson M.J."/>
            <person name="Bickhart D.M."/>
            <person name="Decker J.E."/>
            <person name="Seabury C.M."/>
        </authorList>
    </citation>
    <scope>NUCLEOTIDE SEQUENCE [LARGE SCALE GENOMIC DNA]</scope>
    <source>
        <strain evidence="6 7">Texas</strain>
        <tissue evidence="6">Leg muscle</tissue>
    </source>
</reference>
<dbReference type="AlphaFoldDB" id="A0A226MQ40"/>
<evidence type="ECO:0000259" key="5">
    <source>
        <dbReference type="Pfam" id="PF25776"/>
    </source>
</evidence>
<dbReference type="GO" id="GO:0005102">
    <property type="term" value="F:signaling receptor binding"/>
    <property type="evidence" value="ECO:0007669"/>
    <property type="project" value="TreeGrafter"/>
</dbReference>
<evidence type="ECO:0000256" key="3">
    <source>
        <dbReference type="SAM" id="SignalP"/>
    </source>
</evidence>
<sequence>MSGSGRLWLCAAVLGCLAAARPRQTVLECHPGGHQILQNPYRSVDFDSSHLQQSAIQDLICDHSLAPGWYRFMIFDKPAEMPTKCVEMNHCGTQAPVWLSLKESESMPHPGEIKQLSACATWKFFFSTSKDCCLFRIPVSVRNCGDFFVYLLQPTQGCMGYCAEGEKELLIVVADVKPQTCDPKEMEIQGVCSRKYFLGIYCLSVLIHPVLFLHRIKSTKNIFVKLGKVAPSTSPSLLPPLPAIPEITAELIKGSIYLRCTFGIPFANNSVGFTVTWSRLCPEGIKEDLKQETTVHAFSLLELDGINVGLGDRVC</sequence>
<dbReference type="GO" id="GO:0005576">
    <property type="term" value="C:extracellular region"/>
    <property type="evidence" value="ECO:0007669"/>
    <property type="project" value="TreeGrafter"/>
</dbReference>
<dbReference type="EMBL" id="MCFN01000551">
    <property type="protein sequence ID" value="OXB57368.1"/>
    <property type="molecule type" value="Genomic_DNA"/>
</dbReference>
<dbReference type="OrthoDB" id="382013at2759"/>
<gene>
    <name evidence="6" type="ORF">ASZ78_016485</name>
</gene>
<keyword evidence="1 3" id="KW-0732">Signal</keyword>
<dbReference type="Pfam" id="PF23283">
    <property type="entry name" value="D8C_UMOD"/>
    <property type="match status" value="1"/>
</dbReference>
<evidence type="ECO:0000256" key="2">
    <source>
        <dbReference type="ARBA" id="ARBA00023157"/>
    </source>
</evidence>